<dbReference type="AlphaFoldDB" id="A0A699ZRW4"/>
<gene>
    <name evidence="2" type="ORF">HaLaN_19918</name>
</gene>
<feature type="region of interest" description="Disordered" evidence="1">
    <location>
        <begin position="25"/>
        <end position="71"/>
    </location>
</feature>
<reference evidence="2 3" key="1">
    <citation type="submission" date="2020-02" db="EMBL/GenBank/DDBJ databases">
        <title>Draft genome sequence of Haematococcus lacustris strain NIES-144.</title>
        <authorList>
            <person name="Morimoto D."/>
            <person name="Nakagawa S."/>
            <person name="Yoshida T."/>
            <person name="Sawayama S."/>
        </authorList>
    </citation>
    <scope>NUCLEOTIDE SEQUENCE [LARGE SCALE GENOMIC DNA]</scope>
    <source>
        <strain evidence="2 3">NIES-144</strain>
    </source>
</reference>
<sequence length="83" mass="8610">CKPNAQQESLSSPLLAYLLTLNLPPAKPKSGKASAQPTGQERGGGAAASPARLQAETSGQQGEGEQEVDGTCHLTPVLRGFYF</sequence>
<name>A0A699ZRW4_HAELA</name>
<proteinExistence type="predicted"/>
<keyword evidence="3" id="KW-1185">Reference proteome</keyword>
<comment type="caution">
    <text evidence="2">The sequence shown here is derived from an EMBL/GenBank/DDBJ whole genome shotgun (WGS) entry which is preliminary data.</text>
</comment>
<feature type="non-terminal residue" evidence="2">
    <location>
        <position position="1"/>
    </location>
</feature>
<organism evidence="2 3">
    <name type="scientific">Haematococcus lacustris</name>
    <name type="common">Green alga</name>
    <name type="synonym">Haematococcus pluvialis</name>
    <dbReference type="NCBI Taxonomy" id="44745"/>
    <lineage>
        <taxon>Eukaryota</taxon>
        <taxon>Viridiplantae</taxon>
        <taxon>Chlorophyta</taxon>
        <taxon>core chlorophytes</taxon>
        <taxon>Chlorophyceae</taxon>
        <taxon>CS clade</taxon>
        <taxon>Chlamydomonadales</taxon>
        <taxon>Haematococcaceae</taxon>
        <taxon>Haematococcus</taxon>
    </lineage>
</organism>
<dbReference type="EMBL" id="BLLF01002042">
    <property type="protein sequence ID" value="GFH22449.1"/>
    <property type="molecule type" value="Genomic_DNA"/>
</dbReference>
<evidence type="ECO:0000256" key="1">
    <source>
        <dbReference type="SAM" id="MobiDB-lite"/>
    </source>
</evidence>
<dbReference type="Proteomes" id="UP000485058">
    <property type="component" value="Unassembled WGS sequence"/>
</dbReference>
<evidence type="ECO:0000313" key="2">
    <source>
        <dbReference type="EMBL" id="GFH22449.1"/>
    </source>
</evidence>
<evidence type="ECO:0000313" key="3">
    <source>
        <dbReference type="Proteomes" id="UP000485058"/>
    </source>
</evidence>
<protein>
    <submittedName>
        <fullName evidence="2">Uncharacterized protein</fullName>
    </submittedName>
</protein>
<accession>A0A699ZRW4</accession>